<organism evidence="3 4">
    <name type="scientific">Scylla paramamosain</name>
    <name type="common">Mud crab</name>
    <dbReference type="NCBI Taxonomy" id="85552"/>
    <lineage>
        <taxon>Eukaryota</taxon>
        <taxon>Metazoa</taxon>
        <taxon>Ecdysozoa</taxon>
        <taxon>Arthropoda</taxon>
        <taxon>Crustacea</taxon>
        <taxon>Multicrustacea</taxon>
        <taxon>Malacostraca</taxon>
        <taxon>Eumalacostraca</taxon>
        <taxon>Eucarida</taxon>
        <taxon>Decapoda</taxon>
        <taxon>Pleocyemata</taxon>
        <taxon>Brachyura</taxon>
        <taxon>Eubrachyura</taxon>
        <taxon>Portunoidea</taxon>
        <taxon>Portunidae</taxon>
        <taxon>Portuninae</taxon>
        <taxon>Scylla</taxon>
    </lineage>
</organism>
<feature type="transmembrane region" description="Helical" evidence="2">
    <location>
        <begin position="194"/>
        <end position="213"/>
    </location>
</feature>
<evidence type="ECO:0008006" key="5">
    <source>
        <dbReference type="Google" id="ProtNLM"/>
    </source>
</evidence>
<feature type="transmembrane region" description="Helical" evidence="2">
    <location>
        <begin position="136"/>
        <end position="156"/>
    </location>
</feature>
<name>A0AAW0UQK9_SCYPA</name>
<keyword evidence="4" id="KW-1185">Reference proteome</keyword>
<gene>
    <name evidence="3" type="ORF">O3P69_002598</name>
</gene>
<feature type="compositionally biased region" description="Basic residues" evidence="1">
    <location>
        <begin position="643"/>
        <end position="659"/>
    </location>
</feature>
<keyword evidence="2" id="KW-0472">Membrane</keyword>
<protein>
    <recommendedName>
        <fullName evidence="5">Monocarboxylate transporter</fullName>
    </recommendedName>
</protein>
<dbReference type="PANTHER" id="PTHR11360:SF93">
    <property type="entry name" value="MONOCARBOXYLATE TRANSPORTER 7-LIKE PROTEIN"/>
    <property type="match status" value="1"/>
</dbReference>
<feature type="compositionally biased region" description="Basic and acidic residues" evidence="1">
    <location>
        <begin position="1"/>
        <end position="22"/>
    </location>
</feature>
<feature type="transmembrane region" description="Helical" evidence="2">
    <location>
        <begin position="162"/>
        <end position="182"/>
    </location>
</feature>
<feature type="transmembrane region" description="Helical" evidence="2">
    <location>
        <begin position="294"/>
        <end position="315"/>
    </location>
</feature>
<dbReference type="InterPro" id="IPR036259">
    <property type="entry name" value="MFS_trans_sf"/>
</dbReference>
<dbReference type="EMBL" id="JARAKH010000009">
    <property type="protein sequence ID" value="KAK8400927.1"/>
    <property type="molecule type" value="Genomic_DNA"/>
</dbReference>
<dbReference type="AlphaFoldDB" id="A0AAW0UQK9"/>
<feature type="compositionally biased region" description="Low complexity" evidence="1">
    <location>
        <begin position="510"/>
        <end position="523"/>
    </location>
</feature>
<dbReference type="GO" id="GO:0022857">
    <property type="term" value="F:transmembrane transporter activity"/>
    <property type="evidence" value="ECO:0007669"/>
    <property type="project" value="InterPro"/>
</dbReference>
<dbReference type="InterPro" id="IPR050327">
    <property type="entry name" value="Proton-linked_MCT"/>
</dbReference>
<dbReference type="Pfam" id="PF07690">
    <property type="entry name" value="MFS_1"/>
    <property type="match status" value="1"/>
</dbReference>
<feature type="region of interest" description="Disordered" evidence="1">
    <location>
        <begin position="688"/>
        <end position="737"/>
    </location>
</feature>
<feature type="transmembrane region" description="Helical" evidence="2">
    <location>
        <begin position="225"/>
        <end position="244"/>
    </location>
</feature>
<accession>A0AAW0UQK9</accession>
<feature type="region of interest" description="Disordered" evidence="1">
    <location>
        <begin position="622"/>
        <end position="659"/>
    </location>
</feature>
<evidence type="ECO:0000256" key="2">
    <source>
        <dbReference type="SAM" id="Phobius"/>
    </source>
</evidence>
<evidence type="ECO:0000256" key="1">
    <source>
        <dbReference type="SAM" id="MobiDB-lite"/>
    </source>
</evidence>
<feature type="region of interest" description="Disordered" evidence="1">
    <location>
        <begin position="508"/>
        <end position="528"/>
    </location>
</feature>
<feature type="transmembrane region" description="Helical" evidence="2">
    <location>
        <begin position="452"/>
        <end position="472"/>
    </location>
</feature>
<feature type="transmembrane region" description="Helical" evidence="2">
    <location>
        <begin position="109"/>
        <end position="129"/>
    </location>
</feature>
<evidence type="ECO:0000313" key="3">
    <source>
        <dbReference type="EMBL" id="KAK8400927.1"/>
    </source>
</evidence>
<dbReference type="Proteomes" id="UP001487740">
    <property type="component" value="Unassembled WGS sequence"/>
</dbReference>
<dbReference type="PANTHER" id="PTHR11360">
    <property type="entry name" value="MONOCARBOXYLATE TRANSPORTER"/>
    <property type="match status" value="1"/>
</dbReference>
<evidence type="ECO:0000313" key="4">
    <source>
        <dbReference type="Proteomes" id="UP001487740"/>
    </source>
</evidence>
<dbReference type="SUPFAM" id="SSF103473">
    <property type="entry name" value="MFS general substrate transporter"/>
    <property type="match status" value="1"/>
</dbReference>
<dbReference type="InterPro" id="IPR011701">
    <property type="entry name" value="MFS"/>
</dbReference>
<feature type="transmembrane region" description="Helical" evidence="2">
    <location>
        <begin position="421"/>
        <end position="440"/>
    </location>
</feature>
<dbReference type="Gene3D" id="1.20.1250.20">
    <property type="entry name" value="MFS general substrate transporter like domains"/>
    <property type="match status" value="1"/>
</dbReference>
<dbReference type="CDD" id="cd17352">
    <property type="entry name" value="MFS_MCT_SLC16"/>
    <property type="match status" value="1"/>
</dbReference>
<feature type="region of interest" description="Disordered" evidence="1">
    <location>
        <begin position="1"/>
        <end position="27"/>
    </location>
</feature>
<feature type="transmembrane region" description="Helical" evidence="2">
    <location>
        <begin position="66"/>
        <end position="89"/>
    </location>
</feature>
<proteinExistence type="predicted"/>
<feature type="transmembrane region" description="Helical" evidence="2">
    <location>
        <begin position="362"/>
        <end position="381"/>
    </location>
</feature>
<keyword evidence="2" id="KW-0812">Transmembrane</keyword>
<feature type="transmembrane region" description="Helical" evidence="2">
    <location>
        <begin position="327"/>
        <end position="350"/>
    </location>
</feature>
<comment type="caution">
    <text evidence="3">The sequence shown here is derived from an EMBL/GenBank/DDBJ whole genome shotgun (WGS) entry which is preliminary data.</text>
</comment>
<keyword evidence="2" id="KW-1133">Transmembrane helix</keyword>
<sequence>MSQQDGRGDRWARQQEDQHGDDTVTDGVHLMPEGEMNAFQKTIPGLKRHDPKTSTIRQHYYPEGGWGWLICACVFVVHMLTTGMQFSFGVLYTDLLRHIEHQRSMDACWVGSSSLAVSRVTAPLVVALCRRKSTRLTAVIGGLVMALAVLFASFALHLHQVFLSYGLVLGVGVGMTREAANLMLGQYFRRRREFVEIIAQSGCGIGVTLFSVFFKEAIRSVGWRLGLQAVTGVVFSSFFLGIFYRSASLYHPQRRAILHIKNQKRKQVRDKYKIDSEKPPYFDLTCLKLRSVQILITAAAVASVGLYTPLFYLILDAQTEGLEDSALILLQTFLGFAYALGCIGFGLIVVKQSAQCMISRQYLCQASMYGLGVTMLALTAVRGYYGYVLFMWLYGLLLGGAHYAFQMLTLEKVRTRHFSRAWGYIQGSTALPILLGVPVTGYINESNPKSGYFFASIFLLGGASCLFLLNYFRERLSKHDTTVSFTTVDSHLAHDPYAVPLENGGGGAAATGSAGASGSNKAPMAPPPQLPKAPVCTCGADSNAPPPPPALQLPGPGQDHAKASAALNKLGKTISFATSVDVVEPKLRPELLTCISEEGLLDHYYDYVVDCVNSCRHDDFCSERGSVDGERDETDDEGLEPRPRHHQHQHHRPHASQHPRFRVHLPHGRRLGQASGVSFSEPEDLARLGQGGCGSGRRLAHSSPAHHAHHEYTPPPLPAPRPPILRRQPQPATRPRRNITVIEEMTTSV</sequence>
<feature type="compositionally biased region" description="Pro residues" evidence="1">
    <location>
        <begin position="713"/>
        <end position="723"/>
    </location>
</feature>
<feature type="transmembrane region" description="Helical" evidence="2">
    <location>
        <begin position="387"/>
        <end position="409"/>
    </location>
</feature>
<reference evidence="3 4" key="1">
    <citation type="submission" date="2023-03" db="EMBL/GenBank/DDBJ databases">
        <title>High-quality genome of Scylla paramamosain provides insights in environmental adaptation.</title>
        <authorList>
            <person name="Zhang L."/>
        </authorList>
    </citation>
    <scope>NUCLEOTIDE SEQUENCE [LARGE SCALE GENOMIC DNA]</scope>
    <source>
        <strain evidence="3">LZ_2023a</strain>
        <tissue evidence="3">Muscle</tissue>
    </source>
</reference>
<feature type="compositionally biased region" description="Basic residues" evidence="1">
    <location>
        <begin position="698"/>
        <end position="709"/>
    </location>
</feature>